<dbReference type="EC" id="2.7.6.3" evidence="3"/>
<dbReference type="PROSITE" id="PS00794">
    <property type="entry name" value="HPPK"/>
    <property type="match status" value="1"/>
</dbReference>
<protein>
    <recommendedName>
        <fullName evidence="3">2-amino-4-hydroxy-6-hydroxymethyldihydropteridine diphosphokinase</fullName>
        <ecNumber evidence="3">2.7.6.3</ecNumber>
    </recommendedName>
</protein>
<comment type="catalytic activity">
    <reaction evidence="1">
        <text>6-hydroxymethyl-7,8-dihydropterin + ATP = (7,8-dihydropterin-6-yl)methyl diphosphate + AMP + H(+)</text>
        <dbReference type="Rhea" id="RHEA:11412"/>
        <dbReference type="ChEBI" id="CHEBI:15378"/>
        <dbReference type="ChEBI" id="CHEBI:30616"/>
        <dbReference type="ChEBI" id="CHEBI:44841"/>
        <dbReference type="ChEBI" id="CHEBI:72950"/>
        <dbReference type="ChEBI" id="CHEBI:456215"/>
        <dbReference type="EC" id="2.7.6.3"/>
    </reaction>
</comment>
<dbReference type="GO" id="GO:0046656">
    <property type="term" value="P:folic acid biosynthetic process"/>
    <property type="evidence" value="ECO:0007669"/>
    <property type="project" value="UniProtKB-KW"/>
</dbReference>
<dbReference type="EMBL" id="BORC01000015">
    <property type="protein sequence ID" value="GIN64459.1"/>
    <property type="molecule type" value="Genomic_DNA"/>
</dbReference>
<dbReference type="SUPFAM" id="SSF55083">
    <property type="entry name" value="6-hydroxymethyl-7,8-dihydropterin pyrophosphokinase, HPPK"/>
    <property type="match status" value="1"/>
</dbReference>
<reference evidence="10" key="1">
    <citation type="submission" date="2021-03" db="EMBL/GenBank/DDBJ databases">
        <title>Antimicrobial resistance genes in bacteria isolated from Japanese honey, and their potential for conferring macrolide and lincosamide resistance in the American foulbrood pathogen Paenibacillus larvae.</title>
        <authorList>
            <person name="Okamoto M."/>
            <person name="Kumagai M."/>
            <person name="Kanamori H."/>
            <person name="Takamatsu D."/>
        </authorList>
    </citation>
    <scope>NUCLEOTIDE SEQUENCE</scope>
    <source>
        <strain evidence="10">J27TS8</strain>
    </source>
</reference>
<evidence type="ECO:0000256" key="4">
    <source>
        <dbReference type="ARBA" id="ARBA00022679"/>
    </source>
</evidence>
<evidence type="ECO:0000256" key="8">
    <source>
        <dbReference type="ARBA" id="ARBA00022909"/>
    </source>
</evidence>
<evidence type="ECO:0000256" key="5">
    <source>
        <dbReference type="ARBA" id="ARBA00022741"/>
    </source>
</evidence>
<evidence type="ECO:0000256" key="1">
    <source>
        <dbReference type="ARBA" id="ARBA00000198"/>
    </source>
</evidence>
<keyword evidence="5" id="KW-0547">Nucleotide-binding</keyword>
<evidence type="ECO:0000259" key="9">
    <source>
        <dbReference type="PROSITE" id="PS00794"/>
    </source>
</evidence>
<comment type="caution">
    <text evidence="10">The sequence shown here is derived from an EMBL/GenBank/DDBJ whole genome shotgun (WGS) entry which is preliminary data.</text>
</comment>
<comment type="pathway">
    <text evidence="2">Cofactor biosynthesis; tetrahydrofolate biosynthesis; 2-amino-4-hydroxy-6-hydroxymethyl-7,8-dihydropteridine diphosphate from 7,8-dihydroneopterin triphosphate: step 4/4.</text>
</comment>
<name>A0A920BVS1_9BACI</name>
<dbReference type="Gene3D" id="3.30.70.560">
    <property type="entry name" value="7,8-Dihydro-6-hydroxymethylpterin-pyrophosphokinase HPPK"/>
    <property type="match status" value="1"/>
</dbReference>
<organism evidence="10 11">
    <name type="scientific">Robertmurraya siralis</name>
    <dbReference type="NCBI Taxonomy" id="77777"/>
    <lineage>
        <taxon>Bacteria</taxon>
        <taxon>Bacillati</taxon>
        <taxon>Bacillota</taxon>
        <taxon>Bacilli</taxon>
        <taxon>Bacillales</taxon>
        <taxon>Bacillaceae</taxon>
        <taxon>Robertmurraya</taxon>
    </lineage>
</organism>
<dbReference type="GO" id="GO:0003848">
    <property type="term" value="F:2-amino-4-hydroxy-6-hydroxymethyldihydropteridine diphosphokinase activity"/>
    <property type="evidence" value="ECO:0007669"/>
    <property type="project" value="UniProtKB-EC"/>
</dbReference>
<evidence type="ECO:0000256" key="3">
    <source>
        <dbReference type="ARBA" id="ARBA00013253"/>
    </source>
</evidence>
<evidence type="ECO:0000313" key="10">
    <source>
        <dbReference type="EMBL" id="GIN64459.1"/>
    </source>
</evidence>
<evidence type="ECO:0000313" key="11">
    <source>
        <dbReference type="Proteomes" id="UP000682111"/>
    </source>
</evidence>
<dbReference type="PANTHER" id="PTHR43071:SF1">
    <property type="entry name" value="2-AMINO-4-HYDROXY-6-HYDROXYMETHYLDIHYDROPTERIDINE PYROPHOSPHOKINASE"/>
    <property type="match status" value="1"/>
</dbReference>
<dbReference type="InterPro" id="IPR035907">
    <property type="entry name" value="Hppk_sf"/>
</dbReference>
<keyword evidence="8" id="KW-0289">Folate biosynthesis</keyword>
<evidence type="ECO:0000256" key="7">
    <source>
        <dbReference type="ARBA" id="ARBA00022840"/>
    </source>
</evidence>
<feature type="domain" description="7,8-dihydro-6-hydroxymethylpterin-pyrophosphokinase" evidence="9">
    <location>
        <begin position="89"/>
        <end position="100"/>
    </location>
</feature>
<dbReference type="InterPro" id="IPR000550">
    <property type="entry name" value="Hppk"/>
</dbReference>
<keyword evidence="11" id="KW-1185">Reference proteome</keyword>
<keyword evidence="4" id="KW-0808">Transferase</keyword>
<dbReference type="NCBIfam" id="TIGR01498">
    <property type="entry name" value="folK"/>
    <property type="match status" value="1"/>
</dbReference>
<accession>A0A920BVS1</accession>
<dbReference type="RefSeq" id="WP_212934499.1">
    <property type="nucleotide sequence ID" value="NZ_BORC01000015.1"/>
</dbReference>
<dbReference type="Pfam" id="PF01288">
    <property type="entry name" value="HPPK"/>
    <property type="match status" value="1"/>
</dbReference>
<dbReference type="GO" id="GO:0005524">
    <property type="term" value="F:ATP binding"/>
    <property type="evidence" value="ECO:0007669"/>
    <property type="project" value="UniProtKB-KW"/>
</dbReference>
<dbReference type="AlphaFoldDB" id="A0A920BVS1"/>
<dbReference type="GO" id="GO:0016301">
    <property type="term" value="F:kinase activity"/>
    <property type="evidence" value="ECO:0007669"/>
    <property type="project" value="UniProtKB-KW"/>
</dbReference>
<dbReference type="Proteomes" id="UP000682111">
    <property type="component" value="Unassembled WGS sequence"/>
</dbReference>
<keyword evidence="6" id="KW-0418">Kinase</keyword>
<dbReference type="CDD" id="cd00483">
    <property type="entry name" value="HPPK"/>
    <property type="match status" value="1"/>
</dbReference>
<evidence type="ECO:0000256" key="2">
    <source>
        <dbReference type="ARBA" id="ARBA00005051"/>
    </source>
</evidence>
<evidence type="ECO:0000256" key="6">
    <source>
        <dbReference type="ARBA" id="ARBA00022777"/>
    </source>
</evidence>
<keyword evidence="7" id="KW-0067">ATP-binding</keyword>
<dbReference type="PANTHER" id="PTHR43071">
    <property type="entry name" value="2-AMINO-4-HYDROXY-6-HYDROXYMETHYLDIHYDROPTERIDINE PYROPHOSPHOKINASE"/>
    <property type="match status" value="1"/>
</dbReference>
<sequence length="175" mass="20379">MKNRALLALGTNMGNRYENLMDAITLLHKHSQVELEHSSSIYETDPVGYTNQDPFLNMVIEIKTALKPFELLDCCLQIEKNLGRKRIVRWGPRIIDLDILLYNQENIESEKLVVPHPRMHERAFVLIPLLEISPNERLPRADYLLRETLDEISDREGVRIWKLKNGEDVFALFAN</sequence>
<proteinExistence type="predicted"/>
<gene>
    <name evidence="10" type="primary">folK</name>
    <name evidence="10" type="ORF">J27TS8_44520</name>
</gene>